<keyword evidence="2" id="KW-0479">Metal-binding</keyword>
<evidence type="ECO:0000313" key="3">
    <source>
        <dbReference type="EMBL" id="CAL4122945.1"/>
    </source>
</evidence>
<dbReference type="Pfam" id="PF03098">
    <property type="entry name" value="An_peroxidase"/>
    <property type="match status" value="1"/>
</dbReference>
<dbReference type="PANTHER" id="PTHR11475:SF144">
    <property type="entry name" value="NAD(P)H OXIDASE (H2O2-FORMING)"/>
    <property type="match status" value="1"/>
</dbReference>
<name>A0AAV2RFU6_MEGNR</name>
<dbReference type="InterPro" id="IPR019791">
    <property type="entry name" value="Haem_peroxidase_animal"/>
</dbReference>
<feature type="non-terminal residue" evidence="3">
    <location>
        <position position="491"/>
    </location>
</feature>
<dbReference type="GO" id="GO:0046872">
    <property type="term" value="F:metal ion binding"/>
    <property type="evidence" value="ECO:0007669"/>
    <property type="project" value="UniProtKB-KW"/>
</dbReference>
<feature type="binding site" description="axial binding residue" evidence="2">
    <location>
        <position position="256"/>
    </location>
    <ligand>
        <name>heme b</name>
        <dbReference type="ChEBI" id="CHEBI:60344"/>
    </ligand>
    <ligandPart>
        <name>Fe</name>
        <dbReference type="ChEBI" id="CHEBI:18248"/>
    </ligandPart>
</feature>
<evidence type="ECO:0000313" key="4">
    <source>
        <dbReference type="Proteomes" id="UP001497623"/>
    </source>
</evidence>
<gene>
    <name evidence="3" type="ORF">MNOR_LOCUS23654</name>
</gene>
<dbReference type="SUPFAM" id="SSF48113">
    <property type="entry name" value="Heme-dependent peroxidases"/>
    <property type="match status" value="1"/>
</dbReference>
<dbReference type="GO" id="GO:0004601">
    <property type="term" value="F:peroxidase activity"/>
    <property type="evidence" value="ECO:0007669"/>
    <property type="project" value="UniProtKB-KW"/>
</dbReference>
<dbReference type="Proteomes" id="UP001497623">
    <property type="component" value="Unassembled WGS sequence"/>
</dbReference>
<evidence type="ECO:0000256" key="1">
    <source>
        <dbReference type="ARBA" id="ARBA00022559"/>
    </source>
</evidence>
<evidence type="ECO:0000256" key="2">
    <source>
        <dbReference type="PIRSR" id="PIRSR619791-2"/>
    </source>
</evidence>
<dbReference type="PROSITE" id="PS50292">
    <property type="entry name" value="PEROXIDASE_3"/>
    <property type="match status" value="1"/>
</dbReference>
<comment type="caution">
    <text evidence="3">The sequence shown here is derived from an EMBL/GenBank/DDBJ whole genome shotgun (WGS) entry which is preliminary data.</text>
</comment>
<protein>
    <submittedName>
        <fullName evidence="3">Uncharacterized protein</fullName>
    </submittedName>
</protein>
<dbReference type="AlphaFoldDB" id="A0AAV2RFU6"/>
<reference evidence="3 4" key="1">
    <citation type="submission" date="2024-05" db="EMBL/GenBank/DDBJ databases">
        <authorList>
            <person name="Wallberg A."/>
        </authorList>
    </citation>
    <scope>NUCLEOTIDE SEQUENCE [LARGE SCALE GENOMIC DNA]</scope>
</reference>
<accession>A0AAV2RFU6</accession>
<keyword evidence="2" id="KW-0349">Heme</keyword>
<proteinExistence type="predicted"/>
<dbReference type="GO" id="GO:0020037">
    <property type="term" value="F:heme binding"/>
    <property type="evidence" value="ECO:0007669"/>
    <property type="project" value="InterPro"/>
</dbReference>
<dbReference type="PRINTS" id="PR00457">
    <property type="entry name" value="ANPEROXIDASE"/>
</dbReference>
<keyword evidence="1" id="KW-0560">Oxidoreductase</keyword>
<dbReference type="Gene3D" id="1.10.640.10">
    <property type="entry name" value="Haem peroxidase domain superfamily, animal type"/>
    <property type="match status" value="1"/>
</dbReference>
<keyword evidence="1" id="KW-0575">Peroxidase</keyword>
<organism evidence="3 4">
    <name type="scientific">Meganyctiphanes norvegica</name>
    <name type="common">Northern krill</name>
    <name type="synonym">Thysanopoda norvegica</name>
    <dbReference type="NCBI Taxonomy" id="48144"/>
    <lineage>
        <taxon>Eukaryota</taxon>
        <taxon>Metazoa</taxon>
        <taxon>Ecdysozoa</taxon>
        <taxon>Arthropoda</taxon>
        <taxon>Crustacea</taxon>
        <taxon>Multicrustacea</taxon>
        <taxon>Malacostraca</taxon>
        <taxon>Eumalacostraca</taxon>
        <taxon>Eucarida</taxon>
        <taxon>Euphausiacea</taxon>
        <taxon>Euphausiidae</taxon>
        <taxon>Meganyctiphanes</taxon>
    </lineage>
</organism>
<dbReference type="PANTHER" id="PTHR11475">
    <property type="entry name" value="OXIDASE/PEROXIDASE"/>
    <property type="match status" value="1"/>
</dbReference>
<dbReference type="EMBL" id="CAXKWB010021049">
    <property type="protein sequence ID" value="CAL4122945.1"/>
    <property type="molecule type" value="Genomic_DNA"/>
</dbReference>
<dbReference type="InterPro" id="IPR037120">
    <property type="entry name" value="Haem_peroxidase_sf_animal"/>
</dbReference>
<dbReference type="InterPro" id="IPR010255">
    <property type="entry name" value="Haem_peroxidase_sf"/>
</dbReference>
<dbReference type="GO" id="GO:0006979">
    <property type="term" value="P:response to oxidative stress"/>
    <property type="evidence" value="ECO:0007669"/>
    <property type="project" value="InterPro"/>
</dbReference>
<keyword evidence="4" id="KW-1185">Reference proteome</keyword>
<sequence>MTLRRFERLAHADSRKCGIRNYLENLISQTSRKHALIQCLVDSSVFEPSDYEYGSGLLQRAPKHTWFSFSPYALEGLTQTDSGMSCSVCSSAASDAIAPWQRLASAVPIQSPTVLYPSTQHGAHQTRHPIPHLNNSAYNAPRYNMYMLAKNHISGFFQLGNPRGNENPFLLTFGILGFRWHNHIARYIKLKNPSWTGEHIFNEARKWVIATQQALIMYDWLPKYIRDQPNVYNGYIPTTNPQIAHIFQSAAMRFGHTMVTQGVHLKNRSADGCDSNGFARTCNSFWRSHEWFKNDTANFERFLMGLSSQSTEKEDSKIVEDLRGSLFGPLEFSRRDLMAINIQRARDHGLPDYNTARRHYGLEPLISLDPAHFKKITNAPDVVPVTEVLEKLKNLYNDNPDKVDVWAGGLLETNKGPGQLFKRVIKDQFERIRDGDRFWFENNKSNMFSAEERQRLKQVKIIDLVLSVTNLIVNEDIQADPFLAVNKKDNE</sequence>
<keyword evidence="2" id="KW-0408">Iron</keyword>